<dbReference type="GO" id="GO:0030288">
    <property type="term" value="C:outer membrane-bounded periplasmic space"/>
    <property type="evidence" value="ECO:0007669"/>
    <property type="project" value="TreeGrafter"/>
</dbReference>
<gene>
    <name evidence="3" type="ORF">H9865_02745</name>
</gene>
<evidence type="ECO:0000256" key="1">
    <source>
        <dbReference type="ARBA" id="ARBA00022801"/>
    </source>
</evidence>
<dbReference type="GO" id="GO:0008745">
    <property type="term" value="F:N-acetylmuramoyl-L-alanine amidase activity"/>
    <property type="evidence" value="ECO:0007669"/>
    <property type="project" value="InterPro"/>
</dbReference>
<dbReference type="InterPro" id="IPR013783">
    <property type="entry name" value="Ig-like_fold"/>
</dbReference>
<dbReference type="PANTHER" id="PTHR30404">
    <property type="entry name" value="N-ACETYLMURAMOYL-L-ALANINE AMIDASE"/>
    <property type="match status" value="1"/>
</dbReference>
<dbReference type="Gene3D" id="2.60.40.10">
    <property type="entry name" value="Immunoglobulins"/>
    <property type="match status" value="1"/>
</dbReference>
<feature type="domain" description="MurNAc-LAA" evidence="2">
    <location>
        <begin position="639"/>
        <end position="751"/>
    </location>
</feature>
<dbReference type="SUPFAM" id="SSF53187">
    <property type="entry name" value="Zn-dependent exopeptidases"/>
    <property type="match status" value="1"/>
</dbReference>
<dbReference type="GO" id="GO:0009253">
    <property type="term" value="P:peptidoglycan catabolic process"/>
    <property type="evidence" value="ECO:0007669"/>
    <property type="project" value="InterPro"/>
</dbReference>
<dbReference type="Proteomes" id="UP000824193">
    <property type="component" value="Unassembled WGS sequence"/>
</dbReference>
<evidence type="ECO:0000259" key="2">
    <source>
        <dbReference type="SMART" id="SM00646"/>
    </source>
</evidence>
<dbReference type="AlphaFoldDB" id="A0A9D2ACS3"/>
<sequence>MKTKYRRRRALAAVLAVAALAAVAGLVWLLVLLVRGIGSLGTLDMRAPKDVKAVVLAADWSSYFDTSRTTEEQRAFLESTLDEAAGLGANTVLLSGRVDNDPAQVLFRVKGKDLAVATAEAVTENDKFLSKFDPVQYLMKQAKERDMQVALIATDDGGQPLAQGSALPEWLEKAAKDYKLALYGLDEASAAARDAAKAEAESLAAETGEETEPEQPLLTYVALTEGSEAPALLRKDGDAALLAAAWQLEAGRGLVLGELGSLLADGSDAAVALRFVSGEALPDVLAKDVPATLSIVTPATGATLYTENVYLIGTSDPAQPLTVNGTTVERTGDMGVWGLLVPLNMGANDITAVQGENTVTITVTRSTYSGGGSGAARPDGSVAAAPGQKLRITQPLASLLTDYSNDDSIQMTAYEGAVATVKKSVSFVRSNRRTYAYQLENGGYILAKDCELLDPSTPGAAFTGAERSTEGNMEVFTFGGSGTPLYTHTWEAGELTLTFLSASFSGEMPADLGFGGATVTAQPTEEGGFSLHFVFNDADPLWGYHVRYTAEGGTQILLKHQPKRSDAETGPLTGVTVMLDPGHGGTDMGAVGSTSENFPQEKDLNLAEALAAKYRLEQLGATVLMTRSDDSFPTLGDRVKALNDAAPDFFISVHHNSTNLDKDTNGLVGTECYWFYTEGKPLAQALMDRMTSATGREARGVFYNYFYVTRSNICPAVLLETGFVSSPTEYQSCAGDLGLWAEGGAIAQAVLDCVPG</sequence>
<dbReference type="SMART" id="SM00646">
    <property type="entry name" value="Ami_3"/>
    <property type="match status" value="1"/>
</dbReference>
<evidence type="ECO:0000313" key="4">
    <source>
        <dbReference type="Proteomes" id="UP000824193"/>
    </source>
</evidence>
<reference evidence="3" key="1">
    <citation type="journal article" date="2021" name="PeerJ">
        <title>Extensive microbial diversity within the chicken gut microbiome revealed by metagenomics and culture.</title>
        <authorList>
            <person name="Gilroy R."/>
            <person name="Ravi A."/>
            <person name="Getino M."/>
            <person name="Pursley I."/>
            <person name="Horton D.L."/>
            <person name="Alikhan N.F."/>
            <person name="Baker D."/>
            <person name="Gharbi K."/>
            <person name="Hall N."/>
            <person name="Watson M."/>
            <person name="Adriaenssens E.M."/>
            <person name="Foster-Nyarko E."/>
            <person name="Jarju S."/>
            <person name="Secka A."/>
            <person name="Antonio M."/>
            <person name="Oren A."/>
            <person name="Chaudhuri R.R."/>
            <person name="La Ragione R."/>
            <person name="Hildebrand F."/>
            <person name="Pallen M.J."/>
        </authorList>
    </citation>
    <scope>NUCLEOTIDE SEQUENCE</scope>
    <source>
        <strain evidence="3">2239</strain>
    </source>
</reference>
<accession>A0A9D2ACS3</accession>
<dbReference type="EMBL" id="DXFW01000008">
    <property type="protein sequence ID" value="HIX05018.1"/>
    <property type="molecule type" value="Genomic_DNA"/>
</dbReference>
<protein>
    <submittedName>
        <fullName evidence="3">N-acetylmuramoyl-L-alanine amidase</fullName>
    </submittedName>
</protein>
<dbReference type="Gene3D" id="3.40.630.40">
    <property type="entry name" value="Zn-dependent exopeptidases"/>
    <property type="match status" value="1"/>
</dbReference>
<dbReference type="InterPro" id="IPR002508">
    <property type="entry name" value="MurNAc-LAA_cat"/>
</dbReference>
<name>A0A9D2ACS3_9FIRM</name>
<comment type="caution">
    <text evidence="3">The sequence shown here is derived from an EMBL/GenBank/DDBJ whole genome shotgun (WGS) entry which is preliminary data.</text>
</comment>
<organism evidence="3 4">
    <name type="scientific">Candidatus Allofournierella pullicola</name>
    <dbReference type="NCBI Taxonomy" id="2838596"/>
    <lineage>
        <taxon>Bacteria</taxon>
        <taxon>Bacillati</taxon>
        <taxon>Bacillota</taxon>
        <taxon>Clostridia</taxon>
        <taxon>Eubacteriales</taxon>
        <taxon>Oscillospiraceae</taxon>
        <taxon>Allofournierella</taxon>
    </lineage>
</organism>
<proteinExistence type="predicted"/>
<evidence type="ECO:0000313" key="3">
    <source>
        <dbReference type="EMBL" id="HIX05018.1"/>
    </source>
</evidence>
<dbReference type="PANTHER" id="PTHR30404:SF0">
    <property type="entry name" value="N-ACETYLMURAMOYL-L-ALANINE AMIDASE AMIC"/>
    <property type="match status" value="1"/>
</dbReference>
<dbReference type="InterPro" id="IPR050695">
    <property type="entry name" value="N-acetylmuramoyl_amidase_3"/>
</dbReference>
<dbReference type="Pfam" id="PF01520">
    <property type="entry name" value="Amidase_3"/>
    <property type="match status" value="1"/>
</dbReference>
<keyword evidence="1" id="KW-0378">Hydrolase</keyword>
<reference evidence="3" key="2">
    <citation type="submission" date="2021-04" db="EMBL/GenBank/DDBJ databases">
        <authorList>
            <person name="Gilroy R."/>
        </authorList>
    </citation>
    <scope>NUCLEOTIDE SEQUENCE</scope>
    <source>
        <strain evidence="3">2239</strain>
    </source>
</reference>
<dbReference type="CDD" id="cd02696">
    <property type="entry name" value="MurNAc-LAA"/>
    <property type="match status" value="1"/>
</dbReference>